<reference evidence="1 2" key="2">
    <citation type="journal article" date="2012" name="PLoS Pathog.">
        <title>Diverse lifestyles and strategies of plant pathogenesis encoded in the genomes of eighteen Dothideomycetes fungi.</title>
        <authorList>
            <person name="Ohm R.A."/>
            <person name="Feau N."/>
            <person name="Henrissat B."/>
            <person name="Schoch C.L."/>
            <person name="Horwitz B.A."/>
            <person name="Barry K.W."/>
            <person name="Condon B.J."/>
            <person name="Copeland A.C."/>
            <person name="Dhillon B."/>
            <person name="Glaser F."/>
            <person name="Hesse C.N."/>
            <person name="Kosti I."/>
            <person name="LaButti K."/>
            <person name="Lindquist E.A."/>
            <person name="Lucas S."/>
            <person name="Salamov A.A."/>
            <person name="Bradshaw R.E."/>
            <person name="Ciuffetti L."/>
            <person name="Hamelin R.C."/>
            <person name="Kema G.H.J."/>
            <person name="Lawrence C."/>
            <person name="Scott J.A."/>
            <person name="Spatafora J.W."/>
            <person name="Turgeon B.G."/>
            <person name="de Wit P.J.G.M."/>
            <person name="Zhong S."/>
            <person name="Goodwin S.B."/>
            <person name="Grigoriev I.V."/>
        </authorList>
    </citation>
    <scope>NUCLEOTIDE SEQUENCE [LARGE SCALE GENOMIC DNA]</scope>
    <source>
        <strain evidence="2">NZE10 / CBS 128990</strain>
    </source>
</reference>
<dbReference type="Proteomes" id="UP000016933">
    <property type="component" value="Unassembled WGS sequence"/>
</dbReference>
<evidence type="ECO:0000313" key="1">
    <source>
        <dbReference type="EMBL" id="EME46428.1"/>
    </source>
</evidence>
<dbReference type="EMBL" id="KB446537">
    <property type="protein sequence ID" value="EME46428.1"/>
    <property type="molecule type" value="Genomic_DNA"/>
</dbReference>
<dbReference type="AlphaFoldDB" id="N1PU07"/>
<sequence length="63" mass="6568">MSAGARAMSGALDYNDLPKHGSASIGLLVQGMTRSRGVPMTSGSLSTLQSVCPQYHLVPEYAT</sequence>
<dbReference type="HOGENOM" id="CLU_2885744_0_0_1"/>
<dbReference type="OrthoDB" id="2163284at2759"/>
<evidence type="ECO:0000313" key="2">
    <source>
        <dbReference type="Proteomes" id="UP000016933"/>
    </source>
</evidence>
<protein>
    <submittedName>
        <fullName evidence="1">Uncharacterized protein</fullName>
    </submittedName>
</protein>
<gene>
    <name evidence="1" type="ORF">DOTSEDRAFT_42946</name>
</gene>
<accession>N1PU07</accession>
<keyword evidence="2" id="KW-1185">Reference proteome</keyword>
<proteinExistence type="predicted"/>
<name>N1PU07_DOTSN</name>
<organism evidence="1 2">
    <name type="scientific">Dothistroma septosporum (strain NZE10 / CBS 128990)</name>
    <name type="common">Red band needle blight fungus</name>
    <name type="synonym">Mycosphaerella pini</name>
    <dbReference type="NCBI Taxonomy" id="675120"/>
    <lineage>
        <taxon>Eukaryota</taxon>
        <taxon>Fungi</taxon>
        <taxon>Dikarya</taxon>
        <taxon>Ascomycota</taxon>
        <taxon>Pezizomycotina</taxon>
        <taxon>Dothideomycetes</taxon>
        <taxon>Dothideomycetidae</taxon>
        <taxon>Mycosphaerellales</taxon>
        <taxon>Mycosphaerellaceae</taxon>
        <taxon>Dothistroma</taxon>
    </lineage>
</organism>
<reference evidence="2" key="1">
    <citation type="journal article" date="2012" name="PLoS Genet.">
        <title>The genomes of the fungal plant pathogens Cladosporium fulvum and Dothistroma septosporum reveal adaptation to different hosts and lifestyles but also signatures of common ancestry.</title>
        <authorList>
            <person name="de Wit P.J.G.M."/>
            <person name="van der Burgt A."/>
            <person name="Oekmen B."/>
            <person name="Stergiopoulos I."/>
            <person name="Abd-Elsalam K.A."/>
            <person name="Aerts A.L."/>
            <person name="Bahkali A.H."/>
            <person name="Beenen H.G."/>
            <person name="Chettri P."/>
            <person name="Cox M.P."/>
            <person name="Datema E."/>
            <person name="de Vries R.P."/>
            <person name="Dhillon B."/>
            <person name="Ganley A.R."/>
            <person name="Griffiths S.A."/>
            <person name="Guo Y."/>
            <person name="Hamelin R.C."/>
            <person name="Henrissat B."/>
            <person name="Kabir M.S."/>
            <person name="Jashni M.K."/>
            <person name="Kema G."/>
            <person name="Klaubauf S."/>
            <person name="Lapidus A."/>
            <person name="Levasseur A."/>
            <person name="Lindquist E."/>
            <person name="Mehrabi R."/>
            <person name="Ohm R.A."/>
            <person name="Owen T.J."/>
            <person name="Salamov A."/>
            <person name="Schwelm A."/>
            <person name="Schijlen E."/>
            <person name="Sun H."/>
            <person name="van den Burg H.A."/>
            <person name="van Ham R.C.H.J."/>
            <person name="Zhang S."/>
            <person name="Goodwin S.B."/>
            <person name="Grigoriev I.V."/>
            <person name="Collemare J."/>
            <person name="Bradshaw R.E."/>
        </authorList>
    </citation>
    <scope>NUCLEOTIDE SEQUENCE [LARGE SCALE GENOMIC DNA]</scope>
    <source>
        <strain evidence="2">NZE10 / CBS 128990</strain>
    </source>
</reference>